<feature type="region of interest" description="Disordered" evidence="1">
    <location>
        <begin position="36"/>
        <end position="59"/>
    </location>
</feature>
<dbReference type="InterPro" id="IPR009739">
    <property type="entry name" value="LprI-like_N"/>
</dbReference>
<evidence type="ECO:0000256" key="1">
    <source>
        <dbReference type="SAM" id="MobiDB-lite"/>
    </source>
</evidence>
<dbReference type="AlphaFoldDB" id="A0A2N9LGU6"/>
<evidence type="ECO:0000259" key="2">
    <source>
        <dbReference type="Pfam" id="PF07007"/>
    </source>
</evidence>
<dbReference type="Proteomes" id="UP000239735">
    <property type="component" value="Unassembled WGS sequence"/>
</dbReference>
<accession>A0A2N9LGU6</accession>
<evidence type="ECO:0000313" key="3">
    <source>
        <dbReference type="EMBL" id="SPE22487.1"/>
    </source>
</evidence>
<gene>
    <name evidence="3" type="ORF">SBA5_340013</name>
</gene>
<feature type="domain" description="Lysozyme inhibitor LprI-like N-terminal" evidence="2">
    <location>
        <begin position="245"/>
        <end position="313"/>
    </location>
</feature>
<name>A0A2N9LGU6_9BACT</name>
<feature type="compositionally biased region" description="Pro residues" evidence="1">
    <location>
        <begin position="48"/>
        <end position="58"/>
    </location>
</feature>
<feature type="compositionally biased region" description="Low complexity" evidence="1">
    <location>
        <begin position="38"/>
        <end position="47"/>
    </location>
</feature>
<dbReference type="Pfam" id="PF07007">
    <property type="entry name" value="LprI"/>
    <property type="match status" value="1"/>
</dbReference>
<dbReference type="OrthoDB" id="115460at2"/>
<proteinExistence type="predicted"/>
<organism evidence="3 4">
    <name type="scientific">Candidatus Sulfuritelmatomonas gaucii</name>
    <dbReference type="NCBI Taxonomy" id="2043161"/>
    <lineage>
        <taxon>Bacteria</taxon>
        <taxon>Pseudomonadati</taxon>
        <taxon>Acidobacteriota</taxon>
        <taxon>Terriglobia</taxon>
        <taxon>Terriglobales</taxon>
        <taxon>Acidobacteriaceae</taxon>
        <taxon>Candidatus Sulfuritelmatomonas</taxon>
    </lineage>
</organism>
<protein>
    <recommendedName>
        <fullName evidence="2">Lysozyme inhibitor LprI-like N-terminal domain-containing protein</fullName>
    </recommendedName>
</protein>
<dbReference type="EMBL" id="OKRB01000091">
    <property type="protein sequence ID" value="SPE22487.1"/>
    <property type="molecule type" value="Genomic_DNA"/>
</dbReference>
<sequence length="332" mass="36398">MKIPTIHGFTLPFVVLLFAAIALIFTGMQLAAQQPASDAPATAGQQDAPPPPPGPSPPAVLENLIPADQLSFLHDYANDTPGNLLKDKRFKNAMKQAIPHTEYHYGSDKSLMDASEELLGTMAIPITIRDHRYVTISTRGGSYLAGKTMMWFDMQTGLALGSIYFHPTNGEPAPTLTIFSRQLTDTELSMGQLPPEFLSDLDRWERGTGIPAISARYSIPANGKKYVLVHDEDYCFHSEDEPTPEGCEQDNADAADADMNAAYFMQETHNAANATAWMLEPDQIEWLAVRDRTCIGPHGLACRIEITRRRTGVLIGHPVPVPHGGPPRVARK</sequence>
<evidence type="ECO:0000313" key="4">
    <source>
        <dbReference type="Proteomes" id="UP000239735"/>
    </source>
</evidence>
<reference evidence="4" key="1">
    <citation type="submission" date="2018-02" db="EMBL/GenBank/DDBJ databases">
        <authorList>
            <person name="Hausmann B."/>
        </authorList>
    </citation>
    <scope>NUCLEOTIDE SEQUENCE [LARGE SCALE GENOMIC DNA]</scope>
    <source>
        <strain evidence="4">Peat soil MAG SbA5</strain>
    </source>
</reference>